<evidence type="ECO:0000313" key="2">
    <source>
        <dbReference type="Proteomes" id="UP000004473"/>
    </source>
</evidence>
<organism evidence="1 2">
    <name type="scientific">Neisseria sicca VK64</name>
    <dbReference type="NCBI Taxonomy" id="1095748"/>
    <lineage>
        <taxon>Bacteria</taxon>
        <taxon>Pseudomonadati</taxon>
        <taxon>Pseudomonadota</taxon>
        <taxon>Betaproteobacteria</taxon>
        <taxon>Neisseriales</taxon>
        <taxon>Neisseriaceae</taxon>
        <taxon>Neisseria</taxon>
    </lineage>
</organism>
<dbReference type="EMBL" id="AJMT01000110">
    <property type="protein sequence ID" value="EIG28439.1"/>
    <property type="molecule type" value="Genomic_DNA"/>
</dbReference>
<accession>I2NRH8</accession>
<protein>
    <submittedName>
        <fullName evidence="1">Uncharacterized protein</fullName>
    </submittedName>
</protein>
<reference evidence="1 2" key="1">
    <citation type="submission" date="2012-04" db="EMBL/GenBank/DDBJ databases">
        <authorList>
            <person name="Harkins D.M."/>
            <person name="Madupu R."/>
            <person name="Durkin A.S."/>
            <person name="Torralba M."/>
            <person name="Methe B."/>
            <person name="Sutton G.G."/>
            <person name="Nelson K.E."/>
        </authorList>
    </citation>
    <scope>NUCLEOTIDE SEQUENCE [LARGE SCALE GENOMIC DNA]</scope>
    <source>
        <strain evidence="1 2">VK64</strain>
    </source>
</reference>
<dbReference type="Proteomes" id="UP000004473">
    <property type="component" value="Unassembled WGS sequence"/>
</dbReference>
<dbReference type="PATRIC" id="fig|1095748.3.peg.1458"/>
<evidence type="ECO:0000313" key="1">
    <source>
        <dbReference type="EMBL" id="EIG28439.1"/>
    </source>
</evidence>
<name>I2NRH8_NEISI</name>
<comment type="caution">
    <text evidence="1">The sequence shown here is derived from an EMBL/GenBank/DDBJ whole genome shotgun (WGS) entry which is preliminary data.</text>
</comment>
<sequence>MPQKRRHTIAQGRLKTTAQGQAFSDDLDIHIIRKQTD</sequence>
<gene>
    <name evidence="1" type="ORF">HMPREF1051_0296</name>
</gene>
<dbReference type="AlphaFoldDB" id="I2NRH8"/>
<proteinExistence type="predicted"/>